<gene>
    <name evidence="1" type="ORF">MELA_02185</name>
</gene>
<organism evidence="1 2">
    <name type="scientific">Candidatus Methylomirabilis lanthanidiphila</name>
    <dbReference type="NCBI Taxonomy" id="2211376"/>
    <lineage>
        <taxon>Bacteria</taxon>
        <taxon>Candidatus Methylomirabilota</taxon>
        <taxon>Candidatus Methylomirabilia</taxon>
        <taxon>Candidatus Methylomirabilales</taxon>
        <taxon>Candidatus Methylomirabilaceae</taxon>
        <taxon>Candidatus Methylomirabilis</taxon>
    </lineage>
</organism>
<evidence type="ECO:0000313" key="2">
    <source>
        <dbReference type="Proteomes" id="UP000334340"/>
    </source>
</evidence>
<reference evidence="1 2" key="1">
    <citation type="submission" date="2019-07" db="EMBL/GenBank/DDBJ databases">
        <authorList>
            <person name="Cremers G."/>
        </authorList>
    </citation>
    <scope>NUCLEOTIDE SEQUENCE [LARGE SCALE GENOMIC DNA]</scope>
</reference>
<sequence>MSALTNPRVLDRIREQGERSEACPYLERAIVTSRYPIEGYCVGHPHGRLRVVTIAEYRELCTTADHVQCELYRELREQALAEEGPEREAA</sequence>
<accession>A0A564ZKE1</accession>
<name>A0A564ZKE1_9BACT</name>
<proteinExistence type="predicted"/>
<dbReference type="Proteomes" id="UP000334340">
    <property type="component" value="Unassembled WGS sequence"/>
</dbReference>
<keyword evidence="2" id="KW-1185">Reference proteome</keyword>
<protein>
    <submittedName>
        <fullName evidence="1">Uncharacterized protein</fullName>
    </submittedName>
</protein>
<dbReference type="AlphaFoldDB" id="A0A564ZKE1"/>
<evidence type="ECO:0000313" key="1">
    <source>
        <dbReference type="EMBL" id="VUZ85800.1"/>
    </source>
</evidence>
<dbReference type="EMBL" id="CABIKM010000034">
    <property type="protein sequence ID" value="VUZ85800.1"/>
    <property type="molecule type" value="Genomic_DNA"/>
</dbReference>